<proteinExistence type="predicted"/>
<dbReference type="EMBL" id="CM056816">
    <property type="protein sequence ID" value="KAJ8632614.1"/>
    <property type="molecule type" value="Genomic_DNA"/>
</dbReference>
<keyword evidence="2" id="KW-1185">Reference proteome</keyword>
<reference evidence="1 2" key="1">
    <citation type="journal article" date="2022" name="Hortic Res">
        <title>A haplotype resolved chromosomal level avocado genome allows analysis of novel avocado genes.</title>
        <authorList>
            <person name="Nath O."/>
            <person name="Fletcher S.J."/>
            <person name="Hayward A."/>
            <person name="Shaw L.M."/>
            <person name="Masouleh A.K."/>
            <person name="Furtado A."/>
            <person name="Henry R.J."/>
            <person name="Mitter N."/>
        </authorList>
    </citation>
    <scope>NUCLEOTIDE SEQUENCE [LARGE SCALE GENOMIC DNA]</scope>
    <source>
        <strain evidence="2">cv. Hass</strain>
    </source>
</reference>
<protein>
    <submittedName>
        <fullName evidence="1">Uncharacterized protein</fullName>
    </submittedName>
</protein>
<gene>
    <name evidence="1" type="ORF">MRB53_025950</name>
</gene>
<dbReference type="Proteomes" id="UP001234297">
    <property type="component" value="Chromosome 8"/>
</dbReference>
<comment type="caution">
    <text evidence="1">The sequence shown here is derived from an EMBL/GenBank/DDBJ whole genome shotgun (WGS) entry which is preliminary data.</text>
</comment>
<name>A0ACC2LGR4_PERAE</name>
<evidence type="ECO:0000313" key="1">
    <source>
        <dbReference type="EMBL" id="KAJ8632614.1"/>
    </source>
</evidence>
<evidence type="ECO:0000313" key="2">
    <source>
        <dbReference type="Proteomes" id="UP001234297"/>
    </source>
</evidence>
<accession>A0ACC2LGR4</accession>
<organism evidence="1 2">
    <name type="scientific">Persea americana</name>
    <name type="common">Avocado</name>
    <dbReference type="NCBI Taxonomy" id="3435"/>
    <lineage>
        <taxon>Eukaryota</taxon>
        <taxon>Viridiplantae</taxon>
        <taxon>Streptophyta</taxon>
        <taxon>Embryophyta</taxon>
        <taxon>Tracheophyta</taxon>
        <taxon>Spermatophyta</taxon>
        <taxon>Magnoliopsida</taxon>
        <taxon>Magnoliidae</taxon>
        <taxon>Laurales</taxon>
        <taxon>Lauraceae</taxon>
        <taxon>Persea</taxon>
    </lineage>
</organism>
<sequence>MLFTDAVKSCREGQKWACSLVYWNPLPDCWLFQDCAIGLLFALLPVLGGNSQLFQGIISMARLLLVLSLFLTVASILSWSFVPSFLKLMIQLSSQTNELYQLASVAFCLFLAWEGRDLEALVIMWEGPDHASRFKATVNFNGEIFEGPSYCFTLRQAEHAAAEVALHTLSTRGPSRCLAARVLDETGVYKNLLQETAHRPGLNLPVYTTVRSGPGHLPVFTCTVELAGRSFTGEPAKTKKQSEKNAAMVACIVFAAPNFVSVSHTNKESESNEEREQAVVARVLSNFRPKDGNKPFRQKDQQQLRRRVTLGYKENSSASSGNTLHYQQSRCLDLLSDVSSVYPAQPHRQQNRFLASHPTGSRINLFWMTN</sequence>